<evidence type="ECO:0000256" key="3">
    <source>
        <dbReference type="ARBA" id="ARBA00022448"/>
    </source>
</evidence>
<dbReference type="Pfam" id="PF00528">
    <property type="entry name" value="BPD_transp_1"/>
    <property type="match status" value="2"/>
</dbReference>
<feature type="transmembrane region" description="Helical" evidence="9">
    <location>
        <begin position="513"/>
        <end position="535"/>
    </location>
</feature>
<feature type="domain" description="ABC transmembrane type-1" evidence="10">
    <location>
        <begin position="339"/>
        <end position="534"/>
    </location>
</feature>
<dbReference type="SUPFAM" id="SSF161098">
    <property type="entry name" value="MetI-like"/>
    <property type="match status" value="2"/>
</dbReference>
<sequence length="550" mass="61240">MVKYSIPYIAYITVFAVIPFISTFVIAGVNYNLKPIDLIPLEEVLYNTFIFSVFTAIFSTIIGYFLAIAVDMLTRRWARIMSLLIVLPFTIPFTASALIWSISLYGGGYGWFTYLLHIPYDPLYFSSTAIYSVTMVSIWTSIPFAFLIIFSSLKSIPQEITESARVDGLKLSEYYFSIANPLIGKAFWTAFILNFVLSLGNFDLPYVMTGGGPGYASTTLPLVVYQEFFLLGNVPAGAFFAAILSIIATVPSIGLLYAIKGKRSPMPSIKIRINDKVFKSILAAFTAVILFFLDMPVYWMVIVSIRSPLDDFVSPPDFLPSKIDPSYLILAAKTSVPYIITSLVVSISVAIITILISSAASFEINKNKKLSFLLPLSIYFYSLPSASYIIPVYLLIGFLGLLNTWWGLILASPVFTATYSVWLMFNFFSGLPKSYEEAADVFSIKNKFIRIILPLSRPVLISSFLLSFIFSWHLLFYPLVLTSTPYCMDFPPQGAQTVTIFALNSIGNLTINWGILASSALISSIPVLIVSWYAIDRVIRGAYRGGIKFV</sequence>
<evidence type="ECO:0000256" key="8">
    <source>
        <dbReference type="ARBA" id="ARBA00023136"/>
    </source>
</evidence>
<evidence type="ECO:0000259" key="10">
    <source>
        <dbReference type="PROSITE" id="PS50928"/>
    </source>
</evidence>
<dbReference type="InterPro" id="IPR000515">
    <property type="entry name" value="MetI-like"/>
</dbReference>
<feature type="transmembrane region" description="Helical" evidence="9">
    <location>
        <begin position="378"/>
        <end position="399"/>
    </location>
</feature>
<keyword evidence="4" id="KW-1003">Cell membrane</keyword>
<feature type="transmembrane region" description="Helical" evidence="9">
    <location>
        <begin position="405"/>
        <end position="425"/>
    </location>
</feature>
<evidence type="ECO:0000256" key="4">
    <source>
        <dbReference type="ARBA" id="ARBA00022475"/>
    </source>
</evidence>
<feature type="transmembrane region" description="Helical" evidence="9">
    <location>
        <begin position="336"/>
        <end position="357"/>
    </location>
</feature>
<dbReference type="RefSeq" id="WP_338117019.1">
    <property type="nucleotide sequence ID" value="NZ_WGGD01000005.1"/>
</dbReference>
<feature type="transmembrane region" description="Helical" evidence="9">
    <location>
        <begin position="49"/>
        <end position="70"/>
    </location>
</feature>
<feature type="transmembrane region" description="Helical" evidence="9">
    <location>
        <begin position="9"/>
        <end position="29"/>
    </location>
</feature>
<protein>
    <submittedName>
        <fullName evidence="11">ABC transporter permease subunit</fullName>
    </submittedName>
</protein>
<evidence type="ECO:0000313" key="12">
    <source>
        <dbReference type="Proteomes" id="UP000470772"/>
    </source>
</evidence>
<dbReference type="InterPro" id="IPR050901">
    <property type="entry name" value="BP-dep_ABC_trans_perm"/>
</dbReference>
<evidence type="ECO:0000313" key="11">
    <source>
        <dbReference type="EMBL" id="MUN28400.1"/>
    </source>
</evidence>
<evidence type="ECO:0000256" key="2">
    <source>
        <dbReference type="ARBA" id="ARBA00009047"/>
    </source>
</evidence>
<comment type="caution">
    <text evidence="11">The sequence shown here is derived from an EMBL/GenBank/DDBJ whole genome shotgun (WGS) entry which is preliminary data.</text>
</comment>
<keyword evidence="7 9" id="KW-1133">Transmembrane helix</keyword>
<dbReference type="CDD" id="cd06261">
    <property type="entry name" value="TM_PBP2"/>
    <property type="match status" value="2"/>
</dbReference>
<evidence type="ECO:0000256" key="5">
    <source>
        <dbReference type="ARBA" id="ARBA00022597"/>
    </source>
</evidence>
<evidence type="ECO:0000256" key="7">
    <source>
        <dbReference type="ARBA" id="ARBA00022989"/>
    </source>
</evidence>
<dbReference type="EMBL" id="WGGD01000005">
    <property type="protein sequence ID" value="MUN28400.1"/>
    <property type="molecule type" value="Genomic_DNA"/>
</dbReference>
<reference evidence="11 12" key="1">
    <citation type="submission" date="2019-10" db="EMBL/GenBank/DDBJ databases">
        <title>Sequencing and Assembly of Multiple Reported Metal-Biooxidizing Members of the Extremely Thermoacidophilic Archaeal Family Sulfolobaceae.</title>
        <authorList>
            <person name="Counts J.A."/>
            <person name="Kelly R.M."/>
        </authorList>
    </citation>
    <scope>NUCLEOTIDE SEQUENCE [LARGE SCALE GENOMIC DNA]</scope>
    <source>
        <strain evidence="11 12">DSM 6482</strain>
    </source>
</reference>
<keyword evidence="6 9" id="KW-0812">Transmembrane</keyword>
<dbReference type="Proteomes" id="UP000470772">
    <property type="component" value="Unassembled WGS sequence"/>
</dbReference>
<evidence type="ECO:0000256" key="9">
    <source>
        <dbReference type="RuleBase" id="RU363032"/>
    </source>
</evidence>
<keyword evidence="3 9" id="KW-0813">Transport</keyword>
<dbReference type="GO" id="GO:0055085">
    <property type="term" value="P:transmembrane transport"/>
    <property type="evidence" value="ECO:0007669"/>
    <property type="project" value="InterPro"/>
</dbReference>
<keyword evidence="8 9" id="KW-0472">Membrane</keyword>
<gene>
    <name evidence="11" type="ORF">GC250_02715</name>
</gene>
<keyword evidence="5" id="KW-0762">Sugar transport</keyword>
<accession>A0A6A9QJH8</accession>
<dbReference type="GO" id="GO:0005886">
    <property type="term" value="C:plasma membrane"/>
    <property type="evidence" value="ECO:0007669"/>
    <property type="project" value="UniProtKB-SubCell"/>
</dbReference>
<dbReference type="PROSITE" id="PS50928">
    <property type="entry name" value="ABC_TM1"/>
    <property type="match status" value="2"/>
</dbReference>
<organism evidence="11 12">
    <name type="scientific">Sulfuracidifex metallicus DSM 6482 = JCM 9184</name>
    <dbReference type="NCBI Taxonomy" id="523847"/>
    <lineage>
        <taxon>Archaea</taxon>
        <taxon>Thermoproteota</taxon>
        <taxon>Thermoprotei</taxon>
        <taxon>Sulfolobales</taxon>
        <taxon>Sulfolobaceae</taxon>
        <taxon>Sulfuracidifex</taxon>
    </lineage>
</organism>
<feature type="transmembrane region" description="Helical" evidence="9">
    <location>
        <begin position="280"/>
        <end position="301"/>
    </location>
</feature>
<proteinExistence type="inferred from homology"/>
<dbReference type="AlphaFoldDB" id="A0A6A9QJH8"/>
<dbReference type="InterPro" id="IPR035906">
    <property type="entry name" value="MetI-like_sf"/>
</dbReference>
<evidence type="ECO:0000256" key="1">
    <source>
        <dbReference type="ARBA" id="ARBA00004651"/>
    </source>
</evidence>
<feature type="transmembrane region" description="Helical" evidence="9">
    <location>
        <begin position="82"/>
        <end position="103"/>
    </location>
</feature>
<comment type="subcellular location">
    <subcellularLocation>
        <location evidence="1 9">Cell membrane</location>
        <topology evidence="1 9">Multi-pass membrane protein</topology>
    </subcellularLocation>
</comment>
<feature type="domain" description="ABC transmembrane type-1" evidence="10">
    <location>
        <begin position="45"/>
        <end position="257"/>
    </location>
</feature>
<keyword evidence="12" id="KW-1185">Reference proteome</keyword>
<feature type="transmembrane region" description="Helical" evidence="9">
    <location>
        <begin position="459"/>
        <end position="480"/>
    </location>
</feature>
<comment type="similarity">
    <text evidence="2">Belongs to the binding-protein-dependent transport system permease family. MalFG subfamily.</text>
</comment>
<name>A0A6A9QJH8_SULME</name>
<evidence type="ECO:0000256" key="6">
    <source>
        <dbReference type="ARBA" id="ARBA00022692"/>
    </source>
</evidence>
<feature type="transmembrane region" description="Helical" evidence="9">
    <location>
        <begin position="174"/>
        <end position="197"/>
    </location>
</feature>
<feature type="transmembrane region" description="Helical" evidence="9">
    <location>
        <begin position="238"/>
        <end position="259"/>
    </location>
</feature>
<dbReference type="Gene3D" id="1.10.3720.10">
    <property type="entry name" value="MetI-like"/>
    <property type="match status" value="2"/>
</dbReference>
<feature type="transmembrane region" description="Helical" evidence="9">
    <location>
        <begin position="123"/>
        <end position="153"/>
    </location>
</feature>
<dbReference type="PANTHER" id="PTHR32243:SF50">
    <property type="entry name" value="MALTOSE_MALTODEXTRIN TRANSPORT SYSTEM PERMEASE PROTEIN MALG"/>
    <property type="match status" value="1"/>
</dbReference>
<dbReference type="PANTHER" id="PTHR32243">
    <property type="entry name" value="MALTOSE TRANSPORT SYSTEM PERMEASE-RELATED"/>
    <property type="match status" value="1"/>
</dbReference>